<gene>
    <name evidence="2" type="ordered locus">Mchl_5753</name>
</gene>
<dbReference type="AlphaFoldDB" id="B7L3Q7"/>
<evidence type="ECO:0000313" key="3">
    <source>
        <dbReference type="Proteomes" id="UP000002385"/>
    </source>
</evidence>
<dbReference type="Proteomes" id="UP000002385">
    <property type="component" value="Plasmid pCMU02"/>
</dbReference>
<accession>B7L3Q7</accession>
<dbReference type="KEGG" id="mch:Mchl_5753"/>
<name>B7L3Q7_METC4</name>
<protein>
    <submittedName>
        <fullName evidence="2">Uncharacterized protein</fullName>
    </submittedName>
</protein>
<reference evidence="2 3" key="1">
    <citation type="submission" date="2008-12" db="EMBL/GenBank/DDBJ databases">
        <title>Complete sequence of plasmid2 of Methylobacterium chloromethanicum CM4.</title>
        <authorList>
            <consortium name="US DOE Joint Genome Institute"/>
            <person name="Lucas S."/>
            <person name="Copeland A."/>
            <person name="Lapidus A."/>
            <person name="Glavina del Rio T."/>
            <person name="Dalin E."/>
            <person name="Tice H."/>
            <person name="Bruce D."/>
            <person name="Goodwin L."/>
            <person name="Pitluck S."/>
            <person name="Chertkov O."/>
            <person name="Brettin T."/>
            <person name="Detter J.C."/>
            <person name="Han C."/>
            <person name="Larimer F."/>
            <person name="Land M."/>
            <person name="Hauser L."/>
            <person name="Kyrpides N."/>
            <person name="Mikhailova N."/>
            <person name="Marx C."/>
            <person name="Richardson P."/>
        </authorList>
    </citation>
    <scope>NUCLEOTIDE SEQUENCE [LARGE SCALE GENOMIC DNA]</scope>
    <source>
        <strain evidence="3">CM4 / NCIMB 13688</strain>
        <plasmid evidence="2 3">pCMU02</plasmid>
    </source>
</reference>
<dbReference type="HOGENOM" id="CLU_1128034_0_0_5"/>
<reference evidence="2 3" key="2">
    <citation type="journal article" date="2012" name="J. Bacteriol.">
        <title>Complete genome sequences of six strains of the genus Methylobacterium.</title>
        <authorList>
            <person name="Marx C.J."/>
            <person name="Bringel F."/>
            <person name="Chistoserdova L."/>
            <person name="Moulin L."/>
            <person name="Farhan Ul Haque M."/>
            <person name="Fleischman D.E."/>
            <person name="Gruffaz C."/>
            <person name="Jourand P."/>
            <person name="Knief C."/>
            <person name="Lee M.C."/>
            <person name="Muller E.E."/>
            <person name="Nadalig T."/>
            <person name="Peyraud R."/>
            <person name="Roselli S."/>
            <person name="Russ L."/>
            <person name="Goodwin L.A."/>
            <person name="Ivanova N."/>
            <person name="Kyrpides N."/>
            <person name="Lajus A."/>
            <person name="Land M.L."/>
            <person name="Medigue C."/>
            <person name="Mikhailova N."/>
            <person name="Nolan M."/>
            <person name="Woyke T."/>
            <person name="Stolyar S."/>
            <person name="Vorholt J.A."/>
            <person name="Vuilleumier S."/>
        </authorList>
    </citation>
    <scope>NUCLEOTIDE SEQUENCE [LARGE SCALE GENOMIC DNA]</scope>
    <source>
        <strain evidence="3">CM4 / NCIMB 13688</strain>
        <plasmid evidence="2 3">pCMU02</plasmid>
    </source>
</reference>
<keyword evidence="2" id="KW-0614">Plasmid</keyword>
<geneLocation type="plasmid" evidence="2 3">
    <name>pCMU02</name>
</geneLocation>
<dbReference type="EMBL" id="CP001300">
    <property type="protein sequence ID" value="ACK86465.1"/>
    <property type="molecule type" value="Genomic_DNA"/>
</dbReference>
<evidence type="ECO:0000313" key="2">
    <source>
        <dbReference type="EMBL" id="ACK86465.1"/>
    </source>
</evidence>
<feature type="region of interest" description="Disordered" evidence="1">
    <location>
        <begin position="1"/>
        <end position="20"/>
    </location>
</feature>
<organism evidence="2 3">
    <name type="scientific">Methylorubrum extorquens (strain CM4 / NCIMB 13688)</name>
    <name type="common">Methylobacterium extorquens</name>
    <dbReference type="NCBI Taxonomy" id="440085"/>
    <lineage>
        <taxon>Bacteria</taxon>
        <taxon>Pseudomonadati</taxon>
        <taxon>Pseudomonadota</taxon>
        <taxon>Alphaproteobacteria</taxon>
        <taxon>Hyphomicrobiales</taxon>
        <taxon>Methylobacteriaceae</taxon>
        <taxon>Methylorubrum</taxon>
    </lineage>
</organism>
<proteinExistence type="predicted"/>
<evidence type="ECO:0000256" key="1">
    <source>
        <dbReference type="SAM" id="MobiDB-lite"/>
    </source>
</evidence>
<sequence>MRNPLRSLVTRPADKPSLRDRLAATRERFRRRPASQVSPELAGLIAESERLAAAIKGPDCDAGDWWPDRGLVHQSVEARAAVICFPSAGVADTGAKLASLGRVQGANDIRGEVRCSIEYGNATYDDLALIVVAELLEMRGDAVALLPAPNPDPIFAAIAEGERLRRISDEAYRLPDMGLDPLPEKEVASEALYAHVNGVLLKTTPTTAAGCAALVRFAQAFRESEGISLCEGNAELVALIARSPAL</sequence>